<comment type="caution">
    <text evidence="2">The sequence shown here is derived from an EMBL/GenBank/DDBJ whole genome shotgun (WGS) entry which is preliminary data.</text>
</comment>
<dbReference type="AlphaFoldDB" id="A0A6A4ZPE8"/>
<dbReference type="EMBL" id="VJMH01000775">
    <property type="protein sequence ID" value="KAF0714489.1"/>
    <property type="molecule type" value="Genomic_DNA"/>
</dbReference>
<dbReference type="OrthoDB" id="74980at2759"/>
<evidence type="ECO:0000313" key="2">
    <source>
        <dbReference type="EMBL" id="KAF0714489.1"/>
    </source>
</evidence>
<organism evidence="2">
    <name type="scientific">Aphanomyces stellatus</name>
    <dbReference type="NCBI Taxonomy" id="120398"/>
    <lineage>
        <taxon>Eukaryota</taxon>
        <taxon>Sar</taxon>
        <taxon>Stramenopiles</taxon>
        <taxon>Oomycota</taxon>
        <taxon>Saprolegniomycetes</taxon>
        <taxon>Saprolegniales</taxon>
        <taxon>Verrucalvaceae</taxon>
        <taxon>Aphanomyces</taxon>
    </lineage>
</organism>
<feature type="non-terminal residue" evidence="2">
    <location>
        <position position="1"/>
    </location>
</feature>
<gene>
    <name evidence="2" type="ORF">As57867_003838</name>
</gene>
<name>A0A6A4ZPE8_9STRA</name>
<accession>A0A6A4ZPE8</accession>
<proteinExistence type="predicted"/>
<evidence type="ECO:0000256" key="1">
    <source>
        <dbReference type="SAM" id="Phobius"/>
    </source>
</evidence>
<keyword evidence="1" id="KW-1133">Transmembrane helix</keyword>
<feature type="transmembrane region" description="Helical" evidence="1">
    <location>
        <begin position="183"/>
        <end position="206"/>
    </location>
</feature>
<keyword evidence="1" id="KW-0812">Transmembrane</keyword>
<keyword evidence="1" id="KW-0472">Membrane</keyword>
<protein>
    <submittedName>
        <fullName evidence="2">Uncharacterized protein</fullName>
    </submittedName>
</protein>
<feature type="transmembrane region" description="Helical" evidence="1">
    <location>
        <begin position="326"/>
        <end position="349"/>
    </location>
</feature>
<sequence>GAVTAYTYKPQHVVPLKDIRVATQLGNFTAWNALIVNLIANITSTPPDASNALEELCLVGDGCFSACRNASASAGTTLTYMRGGTCVTSIDTVMHDLSDMFADLACFGIGTGTSSIQLTYITQDGRRFQIVASHTAGPMAILACIVGGRLPDTEYPTYMVDLLGQGTQAMLVMATNNGSEATVINFIALLALGGYIYYFVQIAVFLHRTFAWVKAWPDQEPTRKQAIFSVVNSSVSSVIWGHYSTSMRCIGFMSLLEWHIGATDNHCYWPASVDNITIDAAYVCTLHPYGHFASPAELVRLFAYAWIFFALTFMDRMPGIAIVARGYVIAVLLLGLVPLSFLAILVAQICLLRTQSPVLSYVHNQLWLGLVWLAVILLMRTNITAPYVTLVERCLRVVAIQKQTIDSASPFYDMVGPHFWTESHLVRHEPVVYLPLSILIETKSIDLFNIFDHEYFVCQGGARNPKLVRGPSTVKIYLESHKSMNQHPPWIGNQAEYYVRVANLLKRNE</sequence>
<reference evidence="2" key="1">
    <citation type="submission" date="2019-06" db="EMBL/GenBank/DDBJ databases">
        <title>Genomics analysis of Aphanomyces spp. identifies a new class of oomycete effector associated with host adaptation.</title>
        <authorList>
            <person name="Gaulin E."/>
        </authorList>
    </citation>
    <scope>NUCLEOTIDE SEQUENCE</scope>
    <source>
        <strain evidence="2">CBS 578.67</strain>
    </source>
</reference>
<feature type="transmembrane region" description="Helical" evidence="1">
    <location>
        <begin position="298"/>
        <end position="314"/>
    </location>
</feature>